<dbReference type="EMBL" id="UGTZ01000001">
    <property type="protein sequence ID" value="SUC30483.1"/>
    <property type="molecule type" value="Genomic_DNA"/>
</dbReference>
<dbReference type="GO" id="GO:0051301">
    <property type="term" value="P:cell division"/>
    <property type="evidence" value="ECO:0007669"/>
    <property type="project" value="UniProtKB-KW"/>
</dbReference>
<name>A0A379FQ41_PRORE</name>
<sequence>MIKATDRKLVVGLEIGTSKVSALVGEILPDGMVNIIGGGELSISWNGQRWRKRP</sequence>
<evidence type="ECO:0000313" key="2">
    <source>
        <dbReference type="Proteomes" id="UP000254208"/>
    </source>
</evidence>
<dbReference type="Proteomes" id="UP000254208">
    <property type="component" value="Unassembled WGS sequence"/>
</dbReference>
<dbReference type="AlphaFoldDB" id="A0A379FQ41"/>
<dbReference type="InterPro" id="IPR043129">
    <property type="entry name" value="ATPase_NBD"/>
</dbReference>
<dbReference type="SUPFAM" id="SSF53067">
    <property type="entry name" value="Actin-like ATPase domain"/>
    <property type="match status" value="1"/>
</dbReference>
<keyword evidence="1" id="KW-0132">Cell division</keyword>
<evidence type="ECO:0000313" key="1">
    <source>
        <dbReference type="EMBL" id="SUC30483.1"/>
    </source>
</evidence>
<reference evidence="1 2" key="1">
    <citation type="submission" date="2018-06" db="EMBL/GenBank/DDBJ databases">
        <authorList>
            <consortium name="Pathogen Informatics"/>
            <person name="Doyle S."/>
        </authorList>
    </citation>
    <scope>NUCLEOTIDE SEQUENCE [LARGE SCALE GENOMIC DNA]</scope>
    <source>
        <strain evidence="1 2">NCTC11801</strain>
    </source>
</reference>
<accession>A0A379FQ41</accession>
<protein>
    <submittedName>
        <fullName evidence="1">Cell division protein FtsA</fullName>
    </submittedName>
</protein>
<organism evidence="1 2">
    <name type="scientific">Providencia rettgeri</name>
    <dbReference type="NCBI Taxonomy" id="587"/>
    <lineage>
        <taxon>Bacteria</taxon>
        <taxon>Pseudomonadati</taxon>
        <taxon>Pseudomonadota</taxon>
        <taxon>Gammaproteobacteria</taxon>
        <taxon>Enterobacterales</taxon>
        <taxon>Morganellaceae</taxon>
        <taxon>Providencia</taxon>
    </lineage>
</organism>
<keyword evidence="1" id="KW-0131">Cell cycle</keyword>
<gene>
    <name evidence="1" type="ORF">NCTC11801_01411</name>
</gene>
<proteinExistence type="predicted"/>